<evidence type="ECO:0000313" key="2">
    <source>
        <dbReference type="EMBL" id="MBW0483503.1"/>
    </source>
</evidence>
<dbReference type="AlphaFoldDB" id="A0A9Q3GX34"/>
<evidence type="ECO:0008006" key="4">
    <source>
        <dbReference type="Google" id="ProtNLM"/>
    </source>
</evidence>
<feature type="chain" id="PRO_5040239286" description="Secreted protein" evidence="1">
    <location>
        <begin position="23"/>
        <end position="175"/>
    </location>
</feature>
<accession>A0A9Q3GX34</accession>
<name>A0A9Q3GX34_9BASI</name>
<proteinExistence type="predicted"/>
<protein>
    <recommendedName>
        <fullName evidence="4">Secreted protein</fullName>
    </recommendedName>
</protein>
<keyword evidence="1" id="KW-0732">Signal</keyword>
<gene>
    <name evidence="2" type="ORF">O181_023218</name>
</gene>
<sequence>MFVKAFGFQLFLLALAFALTSAQRKPPAISSQLCTDGLHPDEEAEKLICDTISNNAYSCTTKSCHIHVNNKYLDCTAVSPNLPPLPVLHPSDFKISNDRQVYNVKSGWYFKNQKTKEKATFLGQYKCPTKSVANKVHPHESTRASTNDVKEHRFAYGKTEPVFSKKSFCTLVLTR</sequence>
<dbReference type="Proteomes" id="UP000765509">
    <property type="component" value="Unassembled WGS sequence"/>
</dbReference>
<keyword evidence="3" id="KW-1185">Reference proteome</keyword>
<evidence type="ECO:0000313" key="3">
    <source>
        <dbReference type="Proteomes" id="UP000765509"/>
    </source>
</evidence>
<comment type="caution">
    <text evidence="2">The sequence shown here is derived from an EMBL/GenBank/DDBJ whole genome shotgun (WGS) entry which is preliminary data.</text>
</comment>
<evidence type="ECO:0000256" key="1">
    <source>
        <dbReference type="SAM" id="SignalP"/>
    </source>
</evidence>
<reference evidence="2" key="1">
    <citation type="submission" date="2021-03" db="EMBL/GenBank/DDBJ databases">
        <title>Draft genome sequence of rust myrtle Austropuccinia psidii MF-1, a brazilian biotype.</title>
        <authorList>
            <person name="Quecine M.C."/>
            <person name="Pachon D.M.R."/>
            <person name="Bonatelli M.L."/>
            <person name="Correr F.H."/>
            <person name="Franceschini L.M."/>
            <person name="Leite T.F."/>
            <person name="Margarido G.R.A."/>
            <person name="Almeida C.A."/>
            <person name="Ferrarezi J.A."/>
            <person name="Labate C.A."/>
        </authorList>
    </citation>
    <scope>NUCLEOTIDE SEQUENCE</scope>
    <source>
        <strain evidence="2">MF-1</strain>
    </source>
</reference>
<dbReference type="EMBL" id="AVOT02007258">
    <property type="protein sequence ID" value="MBW0483503.1"/>
    <property type="molecule type" value="Genomic_DNA"/>
</dbReference>
<organism evidence="2 3">
    <name type="scientific">Austropuccinia psidii MF-1</name>
    <dbReference type="NCBI Taxonomy" id="1389203"/>
    <lineage>
        <taxon>Eukaryota</taxon>
        <taxon>Fungi</taxon>
        <taxon>Dikarya</taxon>
        <taxon>Basidiomycota</taxon>
        <taxon>Pucciniomycotina</taxon>
        <taxon>Pucciniomycetes</taxon>
        <taxon>Pucciniales</taxon>
        <taxon>Sphaerophragmiaceae</taxon>
        <taxon>Austropuccinia</taxon>
    </lineage>
</organism>
<feature type="signal peptide" evidence="1">
    <location>
        <begin position="1"/>
        <end position="22"/>
    </location>
</feature>